<evidence type="ECO:0000313" key="3">
    <source>
        <dbReference type="Proteomes" id="UP000297703"/>
    </source>
</evidence>
<feature type="compositionally biased region" description="Low complexity" evidence="1">
    <location>
        <begin position="175"/>
        <end position="212"/>
    </location>
</feature>
<evidence type="ECO:0000256" key="1">
    <source>
        <dbReference type="SAM" id="MobiDB-lite"/>
    </source>
</evidence>
<dbReference type="STRING" id="55544.A0A4D9DS52"/>
<dbReference type="AlphaFoldDB" id="A0A4D9DS52"/>
<feature type="compositionally biased region" description="Basic and acidic residues" evidence="1">
    <location>
        <begin position="132"/>
        <end position="148"/>
    </location>
</feature>
<sequence>MEGDRRLLTVCLQPGAADNVSMLVTKLNLSSDCHSLASATCPRRREHVHRGKRGEGGLKTNVGLETPARWRRGAAPSVAAAPGRAPEEARPGAAVDGPSHPGLPDVDPIPFRSGSALCFRVTGTLDAQVGSPRRDLGPDMDNRRDEKCGTPCATSQEEMKVRGKDKRKRKRSRSRSSSISSTSSASTTTTSSSCSSSRSSSSSSSRSSSSGRDSPKSKSKKRKKEKRNKKKRKKENKLKKKKEKKKKREKSGPVQLSKYLKDKKKTENYSMITGKKIKMKIKKTKKDKERDRNRAELLDFLNSAL</sequence>
<feature type="compositionally biased region" description="Basic residues" evidence="1">
    <location>
        <begin position="163"/>
        <end position="174"/>
    </location>
</feature>
<feature type="region of interest" description="Disordered" evidence="1">
    <location>
        <begin position="72"/>
        <end position="106"/>
    </location>
</feature>
<dbReference type="PANTHER" id="PTHR35760">
    <property type="entry name" value="SI:CH211-22I13.2"/>
    <property type="match status" value="1"/>
</dbReference>
<name>A0A4D9DS52_9SAUR</name>
<organism evidence="2 3">
    <name type="scientific">Platysternon megacephalum</name>
    <name type="common">big-headed turtle</name>
    <dbReference type="NCBI Taxonomy" id="55544"/>
    <lineage>
        <taxon>Eukaryota</taxon>
        <taxon>Metazoa</taxon>
        <taxon>Chordata</taxon>
        <taxon>Craniata</taxon>
        <taxon>Vertebrata</taxon>
        <taxon>Euteleostomi</taxon>
        <taxon>Archelosauria</taxon>
        <taxon>Testudinata</taxon>
        <taxon>Testudines</taxon>
        <taxon>Cryptodira</taxon>
        <taxon>Durocryptodira</taxon>
        <taxon>Testudinoidea</taxon>
        <taxon>Platysternidae</taxon>
        <taxon>Platysternon</taxon>
    </lineage>
</organism>
<dbReference type="EMBL" id="QXTE01000337">
    <property type="protein sequence ID" value="TFJ99287.1"/>
    <property type="molecule type" value="Genomic_DNA"/>
</dbReference>
<feature type="compositionally biased region" description="Low complexity" evidence="1">
    <location>
        <begin position="73"/>
        <end position="84"/>
    </location>
</feature>
<dbReference type="OrthoDB" id="8964048at2759"/>
<protein>
    <submittedName>
        <fullName evidence="2">Putative phospholipid-transporting ATPase ID</fullName>
    </submittedName>
</protein>
<evidence type="ECO:0000313" key="2">
    <source>
        <dbReference type="EMBL" id="TFJ99287.1"/>
    </source>
</evidence>
<reference evidence="2 3" key="1">
    <citation type="submission" date="2019-04" db="EMBL/GenBank/DDBJ databases">
        <title>Draft genome of the big-headed turtle Platysternon megacephalum.</title>
        <authorList>
            <person name="Gong S."/>
        </authorList>
    </citation>
    <scope>NUCLEOTIDE SEQUENCE [LARGE SCALE GENOMIC DNA]</scope>
    <source>
        <strain evidence="2">DO16091913</strain>
        <tissue evidence="2">Muscle</tissue>
    </source>
</reference>
<accession>A0A4D9DS52</accession>
<feature type="region of interest" description="Disordered" evidence="1">
    <location>
        <begin position="128"/>
        <end position="262"/>
    </location>
</feature>
<comment type="caution">
    <text evidence="2">The sequence shown here is derived from an EMBL/GenBank/DDBJ whole genome shotgun (WGS) entry which is preliminary data.</text>
</comment>
<feature type="compositionally biased region" description="Basic residues" evidence="1">
    <location>
        <begin position="217"/>
        <end position="249"/>
    </location>
</feature>
<reference evidence="2 3" key="2">
    <citation type="submission" date="2019-04" db="EMBL/GenBank/DDBJ databases">
        <title>The genome sequence of big-headed turtle.</title>
        <authorList>
            <person name="Gong S."/>
        </authorList>
    </citation>
    <scope>NUCLEOTIDE SEQUENCE [LARGE SCALE GENOMIC DNA]</scope>
    <source>
        <strain evidence="2">DO16091913</strain>
        <tissue evidence="2">Muscle</tissue>
    </source>
</reference>
<dbReference type="PANTHER" id="PTHR35760:SF1">
    <property type="entry name" value="SI:CH211-22I13.2"/>
    <property type="match status" value="1"/>
</dbReference>
<dbReference type="Proteomes" id="UP000297703">
    <property type="component" value="Unassembled WGS sequence"/>
</dbReference>
<keyword evidence="3" id="KW-1185">Reference proteome</keyword>
<proteinExistence type="predicted"/>
<gene>
    <name evidence="2" type="ORF">DR999_PMT18685</name>
</gene>